<proteinExistence type="predicted"/>
<evidence type="ECO:0000313" key="3">
    <source>
        <dbReference type="Proteomes" id="UP000188268"/>
    </source>
</evidence>
<evidence type="ECO:0000313" key="2">
    <source>
        <dbReference type="EMBL" id="OMO62196.1"/>
    </source>
</evidence>
<dbReference type="OrthoDB" id="10374693at2759"/>
<name>A0A1R3GVW1_COCAP</name>
<organism evidence="2 3">
    <name type="scientific">Corchorus capsularis</name>
    <name type="common">Jute</name>
    <dbReference type="NCBI Taxonomy" id="210143"/>
    <lineage>
        <taxon>Eukaryota</taxon>
        <taxon>Viridiplantae</taxon>
        <taxon>Streptophyta</taxon>
        <taxon>Embryophyta</taxon>
        <taxon>Tracheophyta</taxon>
        <taxon>Spermatophyta</taxon>
        <taxon>Magnoliopsida</taxon>
        <taxon>eudicotyledons</taxon>
        <taxon>Gunneridae</taxon>
        <taxon>Pentapetalae</taxon>
        <taxon>rosids</taxon>
        <taxon>malvids</taxon>
        <taxon>Malvales</taxon>
        <taxon>Malvaceae</taxon>
        <taxon>Grewioideae</taxon>
        <taxon>Apeibeae</taxon>
        <taxon>Corchorus</taxon>
    </lineage>
</organism>
<dbReference type="PROSITE" id="PS50863">
    <property type="entry name" value="B3"/>
    <property type="match status" value="1"/>
</dbReference>
<reference evidence="2 3" key="1">
    <citation type="submission" date="2013-09" db="EMBL/GenBank/DDBJ databases">
        <title>Corchorus capsularis genome sequencing.</title>
        <authorList>
            <person name="Alam M."/>
            <person name="Haque M.S."/>
            <person name="Islam M.S."/>
            <person name="Emdad E.M."/>
            <person name="Islam M.M."/>
            <person name="Ahmed B."/>
            <person name="Halim A."/>
            <person name="Hossen Q.M.M."/>
            <person name="Hossain M.Z."/>
            <person name="Ahmed R."/>
            <person name="Khan M.M."/>
            <person name="Islam R."/>
            <person name="Rashid M.M."/>
            <person name="Khan S.A."/>
            <person name="Rahman M.S."/>
            <person name="Alam M."/>
        </authorList>
    </citation>
    <scope>NUCLEOTIDE SEQUENCE [LARGE SCALE GENOMIC DNA]</scope>
    <source>
        <strain evidence="3">cv. CVL-1</strain>
        <tissue evidence="2">Whole seedling</tissue>
    </source>
</reference>
<keyword evidence="3" id="KW-1185">Reference proteome</keyword>
<evidence type="ECO:0000259" key="1">
    <source>
        <dbReference type="PROSITE" id="PS50863"/>
    </source>
</evidence>
<feature type="domain" description="TF-B3" evidence="1">
    <location>
        <begin position="1"/>
        <end position="67"/>
    </location>
</feature>
<dbReference type="AlphaFoldDB" id="A0A1R3GVW1"/>
<dbReference type="GO" id="GO:0003677">
    <property type="term" value="F:DNA binding"/>
    <property type="evidence" value="ECO:0007669"/>
    <property type="project" value="InterPro"/>
</dbReference>
<protein>
    <recommendedName>
        <fullName evidence="1">TF-B3 domain-containing protein</fullName>
    </recommendedName>
</protein>
<comment type="caution">
    <text evidence="2">The sequence shown here is derived from an EMBL/GenBank/DDBJ whole genome shotgun (WGS) entry which is preliminary data.</text>
</comment>
<dbReference type="EMBL" id="AWWV01013301">
    <property type="protein sequence ID" value="OMO62196.1"/>
    <property type="molecule type" value="Genomic_DNA"/>
</dbReference>
<feature type="non-terminal residue" evidence="2">
    <location>
        <position position="69"/>
    </location>
</feature>
<gene>
    <name evidence="2" type="ORF">CCACVL1_22966</name>
</gene>
<dbReference type="Gramene" id="OMO62196">
    <property type="protein sequence ID" value="OMO62196"/>
    <property type="gene ID" value="CCACVL1_22966"/>
</dbReference>
<dbReference type="InterPro" id="IPR003340">
    <property type="entry name" value="B3_DNA-bd"/>
</dbReference>
<dbReference type="Proteomes" id="UP000188268">
    <property type="component" value="Unassembled WGS sequence"/>
</dbReference>
<sequence>MNYTFRLRGRGRRFEAGLESRGNVLRFRTDWDFFARVSRLKKGEKYSFGFLERDNEGEMTILVKRTPKH</sequence>
<accession>A0A1R3GVW1</accession>